<evidence type="ECO:0000256" key="2">
    <source>
        <dbReference type="ARBA" id="ARBA00013255"/>
    </source>
</evidence>
<dbReference type="InterPro" id="IPR011054">
    <property type="entry name" value="Rudment_hybrid_motif"/>
</dbReference>
<comment type="similarity">
    <text evidence="7">Belongs to the GARS family.</text>
</comment>
<dbReference type="GO" id="GO:0009113">
    <property type="term" value="P:purine nucleobase biosynthetic process"/>
    <property type="evidence" value="ECO:0007669"/>
    <property type="project" value="InterPro"/>
</dbReference>
<evidence type="ECO:0000256" key="10">
    <source>
        <dbReference type="ARBA" id="ARBA00049057"/>
    </source>
</evidence>
<evidence type="ECO:0000256" key="1">
    <source>
        <dbReference type="ARBA" id="ARBA00005174"/>
    </source>
</evidence>
<evidence type="ECO:0000256" key="5">
    <source>
        <dbReference type="ARBA" id="ARBA00022755"/>
    </source>
</evidence>
<keyword evidence="14" id="KW-1185">Reference proteome</keyword>
<dbReference type="InterPro" id="IPR020559">
    <property type="entry name" value="PRibGlycinamide_synth_CS"/>
</dbReference>
<feature type="domain" description="ATP-grasp" evidence="12">
    <location>
        <begin position="39"/>
        <end position="86"/>
    </location>
</feature>
<evidence type="ECO:0000256" key="8">
    <source>
        <dbReference type="ARBA" id="ARBA00042242"/>
    </source>
</evidence>
<dbReference type="Gene3D" id="3.90.600.10">
    <property type="entry name" value="Phosphoribosylglycinamide synthetase, C-terminal domain"/>
    <property type="match status" value="1"/>
</dbReference>
<dbReference type="PANTHER" id="PTHR43472">
    <property type="entry name" value="PHOSPHORIBOSYLAMINE--GLYCINE LIGASE"/>
    <property type="match status" value="1"/>
</dbReference>
<dbReference type="InterPro" id="IPR037123">
    <property type="entry name" value="PRibGlycinamide_synth_C_sf"/>
</dbReference>
<proteinExistence type="inferred from homology"/>
<dbReference type="Gene3D" id="3.30.470.20">
    <property type="entry name" value="ATP-grasp fold, B domain"/>
    <property type="match status" value="1"/>
</dbReference>
<dbReference type="SMART" id="SM01209">
    <property type="entry name" value="GARS_A"/>
    <property type="match status" value="1"/>
</dbReference>
<dbReference type="PROSITE" id="PS00184">
    <property type="entry name" value="GARS"/>
    <property type="match status" value="1"/>
</dbReference>
<dbReference type="PANTHER" id="PTHR43472:SF1">
    <property type="entry name" value="PHOSPHORIBOSYLAMINE--GLYCINE LIGASE, CHLOROPLASTIC"/>
    <property type="match status" value="1"/>
</dbReference>
<dbReference type="Pfam" id="PF01071">
    <property type="entry name" value="GARS_A"/>
    <property type="match status" value="1"/>
</dbReference>
<dbReference type="EMBL" id="FJVC01000080">
    <property type="protein sequence ID" value="CZT42236.1"/>
    <property type="molecule type" value="Genomic_DNA"/>
</dbReference>
<keyword evidence="3" id="KW-0436">Ligase</keyword>
<name>A0A1E1LZE9_RHYSE</name>
<evidence type="ECO:0000256" key="4">
    <source>
        <dbReference type="ARBA" id="ARBA00022741"/>
    </source>
</evidence>
<dbReference type="SMART" id="SM01210">
    <property type="entry name" value="GARS_C"/>
    <property type="match status" value="1"/>
</dbReference>
<dbReference type="GO" id="GO:0006189">
    <property type="term" value="P:'de novo' IMP biosynthetic process"/>
    <property type="evidence" value="ECO:0007669"/>
    <property type="project" value="UniProtKB-UniPathway"/>
</dbReference>
<dbReference type="SUPFAM" id="SSF51246">
    <property type="entry name" value="Rudiment single hybrid motif"/>
    <property type="match status" value="1"/>
</dbReference>
<reference evidence="14" key="1">
    <citation type="submission" date="2016-03" db="EMBL/GenBank/DDBJ databases">
        <authorList>
            <person name="Guldener U."/>
        </authorList>
    </citation>
    <scope>NUCLEOTIDE SEQUENCE [LARGE SCALE GENOMIC DNA]</scope>
</reference>
<evidence type="ECO:0000256" key="7">
    <source>
        <dbReference type="ARBA" id="ARBA00038345"/>
    </source>
</evidence>
<evidence type="ECO:0000256" key="11">
    <source>
        <dbReference type="PROSITE-ProRule" id="PRU00409"/>
    </source>
</evidence>
<dbReference type="GO" id="GO:0004641">
    <property type="term" value="F:phosphoribosylformylglycinamidine cyclo-ligase activity"/>
    <property type="evidence" value="ECO:0007669"/>
    <property type="project" value="UniProtKB-EC"/>
</dbReference>
<dbReference type="Pfam" id="PF02843">
    <property type="entry name" value="GARS_C"/>
    <property type="match status" value="1"/>
</dbReference>
<dbReference type="EC" id="6.3.4.13" evidence="2"/>
<dbReference type="InterPro" id="IPR000115">
    <property type="entry name" value="PRibGlycinamide_synth"/>
</dbReference>
<comment type="catalytic activity">
    <reaction evidence="10">
        <text>2-formamido-N(1)-(5-O-phospho-beta-D-ribosyl)acetamidine + ATP = 5-amino-1-(5-phospho-beta-D-ribosyl)imidazole + ADP + phosphate + H(+)</text>
        <dbReference type="Rhea" id="RHEA:23032"/>
        <dbReference type="ChEBI" id="CHEBI:15378"/>
        <dbReference type="ChEBI" id="CHEBI:30616"/>
        <dbReference type="ChEBI" id="CHEBI:43474"/>
        <dbReference type="ChEBI" id="CHEBI:137981"/>
        <dbReference type="ChEBI" id="CHEBI:147287"/>
        <dbReference type="ChEBI" id="CHEBI:456216"/>
        <dbReference type="EC" id="6.3.3.1"/>
    </reaction>
</comment>
<evidence type="ECO:0000256" key="3">
    <source>
        <dbReference type="ARBA" id="ARBA00022598"/>
    </source>
</evidence>
<dbReference type="GO" id="GO:0004637">
    <property type="term" value="F:phosphoribosylamine-glycine ligase activity"/>
    <property type="evidence" value="ECO:0007669"/>
    <property type="project" value="UniProtKB-EC"/>
</dbReference>
<dbReference type="SUPFAM" id="SSF56059">
    <property type="entry name" value="Glutathione synthetase ATP-binding domain-like"/>
    <property type="match status" value="1"/>
</dbReference>
<dbReference type="AlphaFoldDB" id="A0A1E1LZE9"/>
<dbReference type="InterPro" id="IPR011761">
    <property type="entry name" value="ATP-grasp"/>
</dbReference>
<evidence type="ECO:0000256" key="6">
    <source>
        <dbReference type="ARBA" id="ARBA00022840"/>
    </source>
</evidence>
<protein>
    <recommendedName>
        <fullName evidence="2">phosphoribosylamine--glycine ligase</fullName>
        <ecNumber evidence="2">6.3.4.13</ecNumber>
    </recommendedName>
    <alternativeName>
        <fullName evidence="8">Glycinamide ribonucleotide synthetase</fullName>
    </alternativeName>
    <alternativeName>
        <fullName evidence="9">Phosphoribosylglycinamide synthetase</fullName>
    </alternativeName>
</protein>
<keyword evidence="6 11" id="KW-0067">ATP-binding</keyword>
<evidence type="ECO:0000259" key="12">
    <source>
        <dbReference type="PROSITE" id="PS50975"/>
    </source>
</evidence>
<organism evidence="13 14">
    <name type="scientific">Rhynchosporium secalis</name>
    <name type="common">Barley scald fungus</name>
    <dbReference type="NCBI Taxonomy" id="38038"/>
    <lineage>
        <taxon>Eukaryota</taxon>
        <taxon>Fungi</taxon>
        <taxon>Dikarya</taxon>
        <taxon>Ascomycota</taxon>
        <taxon>Pezizomycotina</taxon>
        <taxon>Leotiomycetes</taxon>
        <taxon>Helotiales</taxon>
        <taxon>Ploettnerulaceae</taxon>
        <taxon>Rhynchosporium</taxon>
    </lineage>
</organism>
<accession>A0A1E1LZE9</accession>
<dbReference type="PROSITE" id="PS50975">
    <property type="entry name" value="ATP_GRASP"/>
    <property type="match status" value="1"/>
</dbReference>
<dbReference type="GO" id="GO:0046872">
    <property type="term" value="F:metal ion binding"/>
    <property type="evidence" value="ECO:0007669"/>
    <property type="project" value="InterPro"/>
</dbReference>
<sequence>MGCYAPTKIASPEILKQIDDLILRPMLEGMRKNGTPFVGMLFTGIMLTKSGPKTLEYNARFGDPETQTLLPLLETDLATIMKACIERRLSEVEITMSDRSSAVVVVSSGGYPGKYQQGDEIQMDDPHSLSDDAGSITFFHAGTSLLPDGSLHTSGGRVIAVSGVGSSLEEAVKLAYRGVSTIRYKDMHYRKDIAYRALKR</sequence>
<dbReference type="Proteomes" id="UP000177625">
    <property type="component" value="Unassembled WGS sequence"/>
</dbReference>
<evidence type="ECO:0000313" key="13">
    <source>
        <dbReference type="EMBL" id="CZT42236.1"/>
    </source>
</evidence>
<dbReference type="InterPro" id="IPR020560">
    <property type="entry name" value="PRibGlycinamide_synth_C-dom"/>
</dbReference>
<keyword evidence="4 11" id="KW-0547">Nucleotide-binding</keyword>
<comment type="pathway">
    <text evidence="1">Purine metabolism; IMP biosynthesis via de novo pathway; N(1)-(5-phospho-D-ribosyl)glycinamide from 5-phospho-alpha-D-ribose 1-diphosphate: step 2/2.</text>
</comment>
<dbReference type="InterPro" id="IPR020561">
    <property type="entry name" value="PRibGlycinamid_synth_ATP-grasp"/>
</dbReference>
<dbReference type="UniPathway" id="UPA00074">
    <property type="reaction ID" value="UER00125"/>
</dbReference>
<evidence type="ECO:0000256" key="9">
    <source>
        <dbReference type="ARBA" id="ARBA00042864"/>
    </source>
</evidence>
<dbReference type="GO" id="GO:0005524">
    <property type="term" value="F:ATP binding"/>
    <property type="evidence" value="ECO:0007669"/>
    <property type="project" value="UniProtKB-UniRule"/>
</dbReference>
<evidence type="ECO:0000313" key="14">
    <source>
        <dbReference type="Proteomes" id="UP000177625"/>
    </source>
</evidence>
<gene>
    <name evidence="13" type="ORF">RSE6_02093</name>
</gene>
<keyword evidence="5" id="KW-0658">Purine biosynthesis</keyword>